<dbReference type="RefSeq" id="WP_070067380.1">
    <property type="nucleotide sequence ID" value="NZ_MJUW02000088.1"/>
</dbReference>
<evidence type="ECO:0000313" key="2">
    <source>
        <dbReference type="EMBL" id="OQD45448.1"/>
    </source>
</evidence>
<feature type="transmembrane region" description="Helical" evidence="1">
    <location>
        <begin position="162"/>
        <end position="179"/>
    </location>
</feature>
<dbReference type="Proteomes" id="UP000242219">
    <property type="component" value="Unassembled WGS sequence"/>
</dbReference>
<keyword evidence="1" id="KW-0472">Membrane</keyword>
<accession>A0A1V6LZ62</accession>
<name>A0A1V6LZ62_9BACT</name>
<proteinExistence type="predicted"/>
<dbReference type="AlphaFoldDB" id="A0A1V6LZ62"/>
<feature type="transmembrane region" description="Helical" evidence="1">
    <location>
        <begin position="6"/>
        <end position="28"/>
    </location>
</feature>
<dbReference type="EMBL" id="MJUW02000088">
    <property type="protein sequence ID" value="OQD45448.1"/>
    <property type="molecule type" value="Genomic_DNA"/>
</dbReference>
<reference evidence="2 3" key="1">
    <citation type="journal article" date="2016" name="Genome Announc.">
        <title>Draft Genome Sequence of the Anaerobic Ammonium-Oxidizing Bacterium 'Candidatus Brocadia sp. 40'.</title>
        <authorList>
            <person name="Ali M."/>
            <person name="Haroon M.F."/>
            <person name="Narita Y."/>
            <person name="Zhang L."/>
            <person name="Rangel Shaw D."/>
            <person name="Okabe S."/>
            <person name="Saikaly P.E."/>
        </authorList>
    </citation>
    <scope>NUCLEOTIDE SEQUENCE [LARGE SCALE GENOMIC DNA]</scope>
    <source>
        <strain evidence="2 3">40</strain>
    </source>
</reference>
<keyword evidence="1" id="KW-1133">Transmembrane helix</keyword>
<evidence type="ECO:0000313" key="3">
    <source>
        <dbReference type="Proteomes" id="UP000242219"/>
    </source>
</evidence>
<keyword evidence="3" id="KW-1185">Reference proteome</keyword>
<feature type="transmembrane region" description="Helical" evidence="1">
    <location>
        <begin position="260"/>
        <end position="282"/>
    </location>
</feature>
<sequence>MYGFQILEVGIGLALVYFFLSLICQAVNEWIASRLGMRAKSLENAIKKLFNDPGKEGKAKEFYEHPLIKSLMDDKKPPSYIPAKTFSRVLLDMITSTPAAAGARTFNGARVVISHLKESEIKGTLLCFFNTAQEDLAHVRKDIEDWYDSAMERVSGWYKRKIQWIILGISLGISWLFNADSFTIVNTLWRDNALRASVVASVEARVRNASPSGQNTSSQSIDEIYAELQKLNLPIGWVMRDNPKALQDDPRAVPDDIRGWVYKVLGIIVTALAATQGAGFWFDIMKRFVDIRGEGKKPEEGKKDSIR</sequence>
<protein>
    <submittedName>
        <fullName evidence="2">Uncharacterized protein</fullName>
    </submittedName>
</protein>
<evidence type="ECO:0000256" key="1">
    <source>
        <dbReference type="SAM" id="Phobius"/>
    </source>
</evidence>
<comment type="caution">
    <text evidence="2">The sequence shown here is derived from an EMBL/GenBank/DDBJ whole genome shotgun (WGS) entry which is preliminary data.</text>
</comment>
<gene>
    <name evidence="2" type="ORF">BIY37_08410</name>
</gene>
<organism evidence="2 3">
    <name type="scientific">Candidatus Brocadia sapporoensis</name>
    <dbReference type="NCBI Taxonomy" id="392547"/>
    <lineage>
        <taxon>Bacteria</taxon>
        <taxon>Pseudomonadati</taxon>
        <taxon>Planctomycetota</taxon>
        <taxon>Candidatus Brocadiia</taxon>
        <taxon>Candidatus Brocadiales</taxon>
        <taxon>Candidatus Brocadiaceae</taxon>
        <taxon>Candidatus Brocadia</taxon>
    </lineage>
</organism>
<keyword evidence="1" id="KW-0812">Transmembrane</keyword>